<proteinExistence type="predicted"/>
<gene>
    <name evidence="2" type="ORF">EZS28_055803</name>
</gene>
<dbReference type="InterPro" id="IPR001666">
    <property type="entry name" value="PI_transfer"/>
</dbReference>
<comment type="caution">
    <text evidence="2">The sequence shown here is derived from an EMBL/GenBank/DDBJ whole genome shotgun (WGS) entry which is preliminary data.</text>
</comment>
<organism evidence="2 3">
    <name type="scientific">Streblomastix strix</name>
    <dbReference type="NCBI Taxonomy" id="222440"/>
    <lineage>
        <taxon>Eukaryota</taxon>
        <taxon>Metamonada</taxon>
        <taxon>Preaxostyla</taxon>
        <taxon>Oxymonadida</taxon>
        <taxon>Streblomastigidae</taxon>
        <taxon>Streblomastix</taxon>
    </lineage>
</organism>
<accession>A0A5J4PW73</accession>
<dbReference type="EMBL" id="SNRW01048442">
    <property type="protein sequence ID" value="KAA6313160.1"/>
    <property type="molecule type" value="Genomic_DNA"/>
</dbReference>
<dbReference type="InterPro" id="IPR055261">
    <property type="entry name" value="PI_transfer_N"/>
</dbReference>
<dbReference type="Pfam" id="PF02121">
    <property type="entry name" value="IP_trans"/>
    <property type="match status" value="1"/>
</dbReference>
<sequence>CEPFEKDGIKLIYTLKRLHVSQRAPAIIRAILPKDALILEEEAWNAFPYLKTIYKNLWLKDKFTLTIESQHIDGISKEDNPLKLTEAELKIRQIDIVDIAEPKKKSKTYN</sequence>
<dbReference type="PANTHER" id="PTHR10658:SF11">
    <property type="entry name" value="VIBRATOR, ISOFORM B"/>
    <property type="match status" value="1"/>
</dbReference>
<feature type="domain" description="Phosphatidylinositol transfer protein N-terminal" evidence="1">
    <location>
        <begin position="5"/>
        <end position="109"/>
    </location>
</feature>
<dbReference type="InterPro" id="IPR023393">
    <property type="entry name" value="START-like_dom_sf"/>
</dbReference>
<evidence type="ECO:0000259" key="1">
    <source>
        <dbReference type="Pfam" id="PF02121"/>
    </source>
</evidence>
<dbReference type="AlphaFoldDB" id="A0A5J4PW73"/>
<feature type="non-terminal residue" evidence="2">
    <location>
        <position position="1"/>
    </location>
</feature>
<dbReference type="OrthoDB" id="18453at2759"/>
<dbReference type="SUPFAM" id="SSF55961">
    <property type="entry name" value="Bet v1-like"/>
    <property type="match status" value="1"/>
</dbReference>
<dbReference type="Gene3D" id="3.30.530.20">
    <property type="match status" value="1"/>
</dbReference>
<dbReference type="Proteomes" id="UP000324800">
    <property type="component" value="Unassembled WGS sequence"/>
</dbReference>
<evidence type="ECO:0000313" key="2">
    <source>
        <dbReference type="EMBL" id="KAA6313160.1"/>
    </source>
</evidence>
<dbReference type="PANTHER" id="PTHR10658">
    <property type="entry name" value="PHOSPHATIDYLINOSITOL TRANSFER PROTEIN"/>
    <property type="match status" value="1"/>
</dbReference>
<dbReference type="GO" id="GO:0005548">
    <property type="term" value="F:phospholipid transporter activity"/>
    <property type="evidence" value="ECO:0007669"/>
    <property type="project" value="InterPro"/>
</dbReference>
<reference evidence="2 3" key="1">
    <citation type="submission" date="2019-03" db="EMBL/GenBank/DDBJ databases">
        <title>Single cell metagenomics reveals metabolic interactions within the superorganism composed of flagellate Streblomastix strix and complex community of Bacteroidetes bacteria on its surface.</title>
        <authorList>
            <person name="Treitli S.C."/>
            <person name="Kolisko M."/>
            <person name="Husnik F."/>
            <person name="Keeling P."/>
            <person name="Hampl V."/>
        </authorList>
    </citation>
    <scope>NUCLEOTIDE SEQUENCE [LARGE SCALE GENOMIC DNA]</scope>
    <source>
        <strain evidence="2">ST1C</strain>
    </source>
</reference>
<feature type="non-terminal residue" evidence="2">
    <location>
        <position position="110"/>
    </location>
</feature>
<protein>
    <submittedName>
        <fullName evidence="2">Putative phosphatidylinositol transfer protein</fullName>
    </submittedName>
</protein>
<evidence type="ECO:0000313" key="3">
    <source>
        <dbReference type="Proteomes" id="UP000324800"/>
    </source>
</evidence>
<name>A0A5J4PW73_9EUKA</name>